<dbReference type="Proteomes" id="UP001139125">
    <property type="component" value="Unassembled WGS sequence"/>
</dbReference>
<gene>
    <name evidence="2" type="ORF">NM125_10325</name>
</gene>
<dbReference type="PANTHER" id="PTHR12147">
    <property type="entry name" value="METALLOPEPTIDASE M28 FAMILY MEMBER"/>
    <property type="match status" value="1"/>
</dbReference>
<dbReference type="Pfam" id="PF04389">
    <property type="entry name" value="Peptidase_M28"/>
    <property type="match status" value="1"/>
</dbReference>
<sequence>MRACIVLIVIVRALSGCQNNDSSHPLLIEDLSEQKAEYQQQIVGHLSGEYTLANNTTIVSRWSKEERKLTGRYLKELLLQLKIEPQEQHYKSPNLNPAIDLIIGPFRGTNVYGILPATQSSNEYIILGAHYDTGKRNAPGAIDNATGIALIYSVVQEVAEMKYRDKNIVVVFFDQEEEELIGSGAFLNLIKEEQWNIHSVHCFDMVGWDEDQDKAMEIFSPSESLRSIYKETAAAHNIPIHEIVIDPIGYEVSSTDFDAFVPGGYHVIGAGELFYHRDSTPYKDTPKDTFETVDFSYLLSSSNLVAEIIKKLVM</sequence>
<evidence type="ECO:0000313" key="2">
    <source>
        <dbReference type="EMBL" id="MCP9291971.1"/>
    </source>
</evidence>
<proteinExistence type="predicted"/>
<feature type="domain" description="Peptidase M28" evidence="1">
    <location>
        <begin position="110"/>
        <end position="307"/>
    </location>
</feature>
<accession>A0A9X2REF0</accession>
<dbReference type="EMBL" id="JANDBC010000002">
    <property type="protein sequence ID" value="MCP9291971.1"/>
    <property type="molecule type" value="Genomic_DNA"/>
</dbReference>
<name>A0A9X2REF0_9BACT</name>
<protein>
    <submittedName>
        <fullName evidence="2">M20/M25/M40 family metallo-hydrolase</fullName>
    </submittedName>
</protein>
<dbReference type="InterPro" id="IPR007484">
    <property type="entry name" value="Peptidase_M28"/>
</dbReference>
<comment type="caution">
    <text evidence="2">The sequence shown here is derived from an EMBL/GenBank/DDBJ whole genome shotgun (WGS) entry which is preliminary data.</text>
</comment>
<dbReference type="GO" id="GO:0006508">
    <property type="term" value="P:proteolysis"/>
    <property type="evidence" value="ECO:0007669"/>
    <property type="project" value="InterPro"/>
</dbReference>
<evidence type="ECO:0000313" key="3">
    <source>
        <dbReference type="Proteomes" id="UP001139125"/>
    </source>
</evidence>
<dbReference type="InterPro" id="IPR045175">
    <property type="entry name" value="M28_fam"/>
</dbReference>
<dbReference type="Gene3D" id="3.40.630.10">
    <property type="entry name" value="Zn peptidases"/>
    <property type="match status" value="1"/>
</dbReference>
<dbReference type="GO" id="GO:0008235">
    <property type="term" value="F:metalloexopeptidase activity"/>
    <property type="evidence" value="ECO:0007669"/>
    <property type="project" value="InterPro"/>
</dbReference>
<dbReference type="PANTHER" id="PTHR12147:SF26">
    <property type="entry name" value="PEPTIDASE M28 DOMAIN-CONTAINING PROTEIN"/>
    <property type="match status" value="1"/>
</dbReference>
<dbReference type="AlphaFoldDB" id="A0A9X2REF0"/>
<keyword evidence="3" id="KW-1185">Reference proteome</keyword>
<evidence type="ECO:0000259" key="1">
    <source>
        <dbReference type="Pfam" id="PF04389"/>
    </source>
</evidence>
<organism evidence="2 3">
    <name type="scientific">Gracilimonas sediminicola</name>
    <dbReference type="NCBI Taxonomy" id="2952158"/>
    <lineage>
        <taxon>Bacteria</taxon>
        <taxon>Pseudomonadati</taxon>
        <taxon>Balneolota</taxon>
        <taxon>Balneolia</taxon>
        <taxon>Balneolales</taxon>
        <taxon>Balneolaceae</taxon>
        <taxon>Gracilimonas</taxon>
    </lineage>
</organism>
<dbReference type="SUPFAM" id="SSF53187">
    <property type="entry name" value="Zn-dependent exopeptidases"/>
    <property type="match status" value="1"/>
</dbReference>
<reference evidence="2" key="1">
    <citation type="submission" date="2022-06" db="EMBL/GenBank/DDBJ databases">
        <title>Gracilimonas sp. CAU 1638 isolated from sea sediment.</title>
        <authorList>
            <person name="Kim W."/>
        </authorList>
    </citation>
    <scope>NUCLEOTIDE SEQUENCE</scope>
    <source>
        <strain evidence="2">CAU 1638</strain>
    </source>
</reference>
<dbReference type="RefSeq" id="WP_255134845.1">
    <property type="nucleotide sequence ID" value="NZ_JANDBC010000002.1"/>
</dbReference>